<dbReference type="AlphaFoldDB" id="A0A368JM71"/>
<protein>
    <submittedName>
        <fullName evidence="1">DUF4249 domain-containing protein</fullName>
    </submittedName>
</protein>
<gene>
    <name evidence="1" type="ORF">DUE52_21360</name>
</gene>
<organism evidence="1 2">
    <name type="scientific">Larkinella punicea</name>
    <dbReference type="NCBI Taxonomy" id="2315727"/>
    <lineage>
        <taxon>Bacteria</taxon>
        <taxon>Pseudomonadati</taxon>
        <taxon>Bacteroidota</taxon>
        <taxon>Cytophagia</taxon>
        <taxon>Cytophagales</taxon>
        <taxon>Spirosomataceae</taxon>
        <taxon>Larkinella</taxon>
    </lineage>
</organism>
<proteinExistence type="predicted"/>
<comment type="caution">
    <text evidence="1">The sequence shown here is derived from an EMBL/GenBank/DDBJ whole genome shotgun (WGS) entry which is preliminary data.</text>
</comment>
<accession>A0A368JM71</accession>
<evidence type="ECO:0000313" key="1">
    <source>
        <dbReference type="EMBL" id="RCR67653.1"/>
    </source>
</evidence>
<dbReference type="OrthoDB" id="1115009at2"/>
<name>A0A368JM71_9BACT</name>
<sequence length="345" mass="38003">MEHRCAGSEVQGVQWSTPCAVLVNNSLSYPLITMKRIYVVSLLVMLLATGCQNMRQEIEPEGLTQVAKKLVLIGFISPQDTILAIKVNITRPVADPNYTTNYGVVRDAKVTLTAGGRSIQLTYNGKNDYYQADPKKFPIRAGETYQLKAQTPDGLSASGVCTVPQALRLQQVRLDSSEDASRQKEYFVRYYWQDAPSVTNYYQTIGVFAYAKSCPTCKAEAGTKPKAEATPVLFESLGTVNTLLSDGTRDGKMLESYRGLLNQSTTTTQTLSDKMTFVNLYDKATVKASLLHVDEAYYKYHQALELQKKSDGNPFAEPVLLPNTITGGLGCFAGYNQSTVTATFK</sequence>
<reference evidence="1 2" key="1">
    <citation type="submission" date="2018-07" db="EMBL/GenBank/DDBJ databases">
        <title>Genome analysis of Larkinella rosea.</title>
        <authorList>
            <person name="Zhou Z."/>
            <person name="Wang G."/>
        </authorList>
    </citation>
    <scope>NUCLEOTIDE SEQUENCE [LARGE SCALE GENOMIC DNA]</scope>
    <source>
        <strain evidence="2">zzj9</strain>
    </source>
</reference>
<dbReference type="Pfam" id="PF14054">
    <property type="entry name" value="DUF4249"/>
    <property type="match status" value="1"/>
</dbReference>
<dbReference type="EMBL" id="QOWE01000018">
    <property type="protein sequence ID" value="RCR67653.1"/>
    <property type="molecule type" value="Genomic_DNA"/>
</dbReference>
<dbReference type="Proteomes" id="UP000253383">
    <property type="component" value="Unassembled WGS sequence"/>
</dbReference>
<keyword evidence="2" id="KW-1185">Reference proteome</keyword>
<dbReference type="InterPro" id="IPR025345">
    <property type="entry name" value="DUF4249"/>
</dbReference>
<evidence type="ECO:0000313" key="2">
    <source>
        <dbReference type="Proteomes" id="UP000253383"/>
    </source>
</evidence>